<name>A0A238V8Q6_9FLAO</name>
<feature type="domain" description="Sulfatase N-terminal" evidence="8">
    <location>
        <begin position="28"/>
        <end position="397"/>
    </location>
</feature>
<dbReference type="Gene3D" id="3.40.720.10">
    <property type="entry name" value="Alkaline Phosphatase, subunit A"/>
    <property type="match status" value="1"/>
</dbReference>
<dbReference type="SUPFAM" id="SSF53649">
    <property type="entry name" value="Alkaline phosphatase-like"/>
    <property type="match status" value="1"/>
</dbReference>
<evidence type="ECO:0000313" key="10">
    <source>
        <dbReference type="Proteomes" id="UP000198384"/>
    </source>
</evidence>
<keyword evidence="3" id="KW-0479">Metal-binding</keyword>
<evidence type="ECO:0000256" key="6">
    <source>
        <dbReference type="ARBA" id="ARBA00022837"/>
    </source>
</evidence>
<evidence type="ECO:0000256" key="4">
    <source>
        <dbReference type="ARBA" id="ARBA00022729"/>
    </source>
</evidence>
<dbReference type="CDD" id="cd16155">
    <property type="entry name" value="sulfatase_like"/>
    <property type="match status" value="1"/>
</dbReference>
<evidence type="ECO:0000259" key="8">
    <source>
        <dbReference type="Pfam" id="PF00884"/>
    </source>
</evidence>
<evidence type="ECO:0000256" key="2">
    <source>
        <dbReference type="ARBA" id="ARBA00008779"/>
    </source>
</evidence>
<dbReference type="InterPro" id="IPR000917">
    <property type="entry name" value="Sulfatase_N"/>
</dbReference>
<evidence type="ECO:0000256" key="1">
    <source>
        <dbReference type="ARBA" id="ARBA00001913"/>
    </source>
</evidence>
<feature type="region of interest" description="Disordered" evidence="7">
    <location>
        <begin position="178"/>
        <end position="197"/>
    </location>
</feature>
<dbReference type="PANTHER" id="PTHR42693:SF42">
    <property type="entry name" value="ARYLSULFATASE G"/>
    <property type="match status" value="1"/>
</dbReference>
<keyword evidence="10" id="KW-1185">Reference proteome</keyword>
<dbReference type="GO" id="GO:0004065">
    <property type="term" value="F:arylsulfatase activity"/>
    <property type="evidence" value="ECO:0007669"/>
    <property type="project" value="TreeGrafter"/>
</dbReference>
<dbReference type="AlphaFoldDB" id="A0A238V8Q6"/>
<keyword evidence="5" id="KW-0378">Hydrolase</keyword>
<dbReference type="InterPro" id="IPR050738">
    <property type="entry name" value="Sulfatase"/>
</dbReference>
<comment type="cofactor">
    <cofactor evidence="1">
        <name>Ca(2+)</name>
        <dbReference type="ChEBI" id="CHEBI:29108"/>
    </cofactor>
</comment>
<reference evidence="9 10" key="1">
    <citation type="submission" date="2017-06" db="EMBL/GenBank/DDBJ databases">
        <authorList>
            <person name="Kim H.J."/>
            <person name="Triplett B.A."/>
        </authorList>
    </citation>
    <scope>NUCLEOTIDE SEQUENCE [LARGE SCALE GENOMIC DNA]</scope>
    <source>
        <strain evidence="9 10">DSM 29150</strain>
    </source>
</reference>
<dbReference type="Proteomes" id="UP000198384">
    <property type="component" value="Unassembled WGS sequence"/>
</dbReference>
<dbReference type="InterPro" id="IPR017850">
    <property type="entry name" value="Alkaline_phosphatase_core_sf"/>
</dbReference>
<protein>
    <submittedName>
        <fullName evidence="9">Arylsulfatase A</fullName>
    </submittedName>
</protein>
<dbReference type="EMBL" id="FZNT01000001">
    <property type="protein sequence ID" value="SNR30832.1"/>
    <property type="molecule type" value="Genomic_DNA"/>
</dbReference>
<evidence type="ECO:0000256" key="5">
    <source>
        <dbReference type="ARBA" id="ARBA00022801"/>
    </source>
</evidence>
<sequence>MKILLVFLVLINISCKKIKPEIIKKDKPNIVFIFTDDQTYSSIHELGNIEIITPNMDNLVKEGTTFTHAYNMGSWSGAVCAASRAMLNTGRFVWRANNFRQNWVKNDTATYNQSWGKLMETQGYDTYMTGKWHVDVPAEKVFMNTVHIRPGMPKDAWDHFKMVAKFDSLSKVKNGKSADIMPNGYNRPQNKNDHSWSPYDTAKGGYWEGGKHWSEVLKDDALTFINKAKASDKPFFMYLAFNAPHDPRQAPKEFVDLYPLENISIPKSFLPEYPYRNDIGNGDHLRDEALAPFPRTEYAIKTHIQEYYASITHVDAQIGAIIKALKESGKMENTYIIYTADHGLAMGRHGLLGKQSLFDHSMRPPMVIIGPDIPKNKRIEADVYLQDLMATTLDIAGLEKPTYIEFNSFLDLAKGETQKSHYNAIYGAYLDLQRMIRKDGYKLMVYPKINKVLLFDLTNDPEEMNDIANLPENEEKVKSLFHDLLQLQKEMEDPLDISHILTVQ</sequence>
<dbReference type="Pfam" id="PF00884">
    <property type="entry name" value="Sulfatase"/>
    <property type="match status" value="1"/>
</dbReference>
<comment type="similarity">
    <text evidence="2">Belongs to the sulfatase family.</text>
</comment>
<keyword evidence="6" id="KW-0106">Calcium</keyword>
<gene>
    <name evidence="9" type="ORF">SAMN06265371_10170</name>
</gene>
<accession>A0A238V8Q6</accession>
<evidence type="ECO:0000313" key="9">
    <source>
        <dbReference type="EMBL" id="SNR30832.1"/>
    </source>
</evidence>
<dbReference type="PANTHER" id="PTHR42693">
    <property type="entry name" value="ARYLSULFATASE FAMILY MEMBER"/>
    <property type="match status" value="1"/>
</dbReference>
<dbReference type="GO" id="GO:0046872">
    <property type="term" value="F:metal ion binding"/>
    <property type="evidence" value="ECO:0007669"/>
    <property type="project" value="UniProtKB-KW"/>
</dbReference>
<organism evidence="9 10">
    <name type="scientific">Lutibacter agarilyticus</name>
    <dbReference type="NCBI Taxonomy" id="1109740"/>
    <lineage>
        <taxon>Bacteria</taxon>
        <taxon>Pseudomonadati</taxon>
        <taxon>Bacteroidota</taxon>
        <taxon>Flavobacteriia</taxon>
        <taxon>Flavobacteriales</taxon>
        <taxon>Flavobacteriaceae</taxon>
        <taxon>Lutibacter</taxon>
    </lineage>
</organism>
<proteinExistence type="inferred from homology"/>
<evidence type="ECO:0000256" key="7">
    <source>
        <dbReference type="SAM" id="MobiDB-lite"/>
    </source>
</evidence>
<keyword evidence="4" id="KW-0732">Signal</keyword>
<evidence type="ECO:0000256" key="3">
    <source>
        <dbReference type="ARBA" id="ARBA00022723"/>
    </source>
</evidence>